<dbReference type="eggNOG" id="KOG0192">
    <property type="taxonomic scope" value="Eukaryota"/>
</dbReference>
<dbReference type="Proteomes" id="UP000008022">
    <property type="component" value="Unassembled WGS sequence"/>
</dbReference>
<dbReference type="Gene3D" id="3.30.200.20">
    <property type="entry name" value="Phosphorylase Kinase, domain 1"/>
    <property type="match status" value="1"/>
</dbReference>
<dbReference type="PANTHER" id="PTHR44329:SF119">
    <property type="entry name" value="PROTEIN KINASE DOMAIN-CONTAINING PROTEIN"/>
    <property type="match status" value="1"/>
</dbReference>
<feature type="domain" description="Protein kinase" evidence="1">
    <location>
        <begin position="15"/>
        <end position="269"/>
    </location>
</feature>
<dbReference type="SUPFAM" id="SSF56112">
    <property type="entry name" value="Protein kinase-like (PK-like)"/>
    <property type="match status" value="1"/>
</dbReference>
<keyword evidence="3" id="KW-1185">Reference proteome</keyword>
<dbReference type="HOGENOM" id="CLU_000288_7_35_1"/>
<dbReference type="Gramene" id="ORUFI03G23850.1">
    <property type="protein sequence ID" value="ORUFI03G23850.1"/>
    <property type="gene ID" value="ORUFI03G23850"/>
</dbReference>
<dbReference type="OMA" id="FLIELIC"/>
<dbReference type="InterPro" id="IPR000719">
    <property type="entry name" value="Prot_kinase_dom"/>
</dbReference>
<dbReference type="InterPro" id="IPR001245">
    <property type="entry name" value="Ser-Thr/Tyr_kinase_cat_dom"/>
</dbReference>
<dbReference type="AlphaFoldDB" id="A0A0E0NX71"/>
<dbReference type="Pfam" id="PF07714">
    <property type="entry name" value="PK_Tyr_Ser-Thr"/>
    <property type="match status" value="2"/>
</dbReference>
<dbReference type="InterPro" id="IPR011009">
    <property type="entry name" value="Kinase-like_dom_sf"/>
</dbReference>
<dbReference type="STRING" id="4529.A0A0E0NX71"/>
<dbReference type="GO" id="GO:0004674">
    <property type="term" value="F:protein serine/threonine kinase activity"/>
    <property type="evidence" value="ECO:0007669"/>
    <property type="project" value="TreeGrafter"/>
</dbReference>
<accession>A0A0E0NX71</accession>
<reference evidence="3" key="1">
    <citation type="submission" date="2013-06" db="EMBL/GenBank/DDBJ databases">
        <authorList>
            <person name="Zhao Q."/>
        </authorList>
    </citation>
    <scope>NUCLEOTIDE SEQUENCE</scope>
    <source>
        <strain evidence="3">cv. W1943</strain>
    </source>
</reference>
<organism evidence="2 3">
    <name type="scientific">Oryza rufipogon</name>
    <name type="common">Brownbeard rice</name>
    <name type="synonym">Asian wild rice</name>
    <dbReference type="NCBI Taxonomy" id="4529"/>
    <lineage>
        <taxon>Eukaryota</taxon>
        <taxon>Viridiplantae</taxon>
        <taxon>Streptophyta</taxon>
        <taxon>Embryophyta</taxon>
        <taxon>Tracheophyta</taxon>
        <taxon>Spermatophyta</taxon>
        <taxon>Magnoliopsida</taxon>
        <taxon>Liliopsida</taxon>
        <taxon>Poales</taxon>
        <taxon>Poaceae</taxon>
        <taxon>BOP clade</taxon>
        <taxon>Oryzoideae</taxon>
        <taxon>Oryzeae</taxon>
        <taxon>Oryzinae</taxon>
        <taxon>Oryza</taxon>
    </lineage>
</organism>
<sequence>MDQEIMKKHSAWLKLLLGPKIASGSNSRIHRGMYREQPVAVKIMHAPVGDNDDDVLVRREMEAQFDAEVSLLSRLRHPNVVRLIAVCREPEVYWIITELMPRGTLSSYLHGLEPYSLPPETVVRLALDVARGMEYLHARGVADLGTSCLEATCRGDKCSSKAGTFRWMAPEMIHDKRCNRKVDVYSFGLVLWELTTCLVPFQNLSPVQVAFSVCDRDARPPLSPSCPPAINSLIERCWSTEPARRPEFKNIVSVLESYDRCLRQGLPLLPLPEPSPSPLASLLGVFKIRSCKSTTRSSNADRRIHAYNLC</sequence>
<evidence type="ECO:0000259" key="1">
    <source>
        <dbReference type="PROSITE" id="PS50011"/>
    </source>
</evidence>
<dbReference type="PANTHER" id="PTHR44329">
    <property type="entry name" value="SERINE/THREONINE-PROTEIN KINASE TNNI3K-RELATED"/>
    <property type="match status" value="1"/>
</dbReference>
<name>A0A0E0NX71_ORYRU</name>
<evidence type="ECO:0000313" key="2">
    <source>
        <dbReference type="EnsemblPlants" id="ORUFI03G23850.1"/>
    </source>
</evidence>
<reference evidence="2" key="2">
    <citation type="submission" date="2015-06" db="UniProtKB">
        <authorList>
            <consortium name="EnsemblPlants"/>
        </authorList>
    </citation>
    <scope>IDENTIFICATION</scope>
</reference>
<evidence type="ECO:0000313" key="3">
    <source>
        <dbReference type="Proteomes" id="UP000008022"/>
    </source>
</evidence>
<protein>
    <recommendedName>
        <fullName evidence="1">Protein kinase domain-containing protein</fullName>
    </recommendedName>
</protein>
<dbReference type="PROSITE" id="PS50011">
    <property type="entry name" value="PROTEIN_KINASE_DOM"/>
    <property type="match status" value="1"/>
</dbReference>
<dbReference type="Gene3D" id="1.10.510.10">
    <property type="entry name" value="Transferase(Phosphotransferase) domain 1"/>
    <property type="match status" value="1"/>
</dbReference>
<proteinExistence type="predicted"/>
<dbReference type="GO" id="GO:0005524">
    <property type="term" value="F:ATP binding"/>
    <property type="evidence" value="ECO:0007669"/>
    <property type="project" value="InterPro"/>
</dbReference>
<dbReference type="CDD" id="cd13999">
    <property type="entry name" value="STKc_MAP3K-like"/>
    <property type="match status" value="1"/>
</dbReference>
<dbReference type="EnsemblPlants" id="ORUFI03G23850.1">
    <property type="protein sequence ID" value="ORUFI03G23850.1"/>
    <property type="gene ID" value="ORUFI03G23850"/>
</dbReference>
<dbReference type="InterPro" id="IPR051681">
    <property type="entry name" value="Ser/Thr_Kinases-Pseudokinases"/>
</dbReference>